<keyword evidence="1" id="KW-0472">Membrane</keyword>
<accession>A0A9W2ZFJ2</accession>
<dbReference type="AlphaFoldDB" id="A0A9W2ZFJ2"/>
<evidence type="ECO:0000313" key="6">
    <source>
        <dbReference type="RefSeq" id="XP_055873726.1"/>
    </source>
</evidence>
<dbReference type="RefSeq" id="XP_055873724.1">
    <property type="nucleotide sequence ID" value="XM_056017749.1"/>
</dbReference>
<feature type="transmembrane region" description="Helical" evidence="1">
    <location>
        <begin position="24"/>
        <end position="50"/>
    </location>
</feature>
<name>A0A9W2ZFJ2_BIOGL</name>
<dbReference type="GeneID" id="106073615"/>
<evidence type="ECO:0000313" key="2">
    <source>
        <dbReference type="Proteomes" id="UP001165740"/>
    </source>
</evidence>
<proteinExistence type="predicted"/>
<protein>
    <submittedName>
        <fullName evidence="3 4">Uncharacterized protein LOC106073615 isoform X1</fullName>
    </submittedName>
</protein>
<reference evidence="3 4" key="1">
    <citation type="submission" date="2025-04" db="UniProtKB">
        <authorList>
            <consortium name="RefSeq"/>
        </authorList>
    </citation>
    <scope>IDENTIFICATION</scope>
</reference>
<evidence type="ECO:0000256" key="1">
    <source>
        <dbReference type="SAM" id="Phobius"/>
    </source>
</evidence>
<evidence type="ECO:0000313" key="4">
    <source>
        <dbReference type="RefSeq" id="XP_055873723.1"/>
    </source>
</evidence>
<organism evidence="2 3">
    <name type="scientific">Biomphalaria glabrata</name>
    <name type="common">Bloodfluke planorb</name>
    <name type="synonym">Freshwater snail</name>
    <dbReference type="NCBI Taxonomy" id="6526"/>
    <lineage>
        <taxon>Eukaryota</taxon>
        <taxon>Metazoa</taxon>
        <taxon>Spiralia</taxon>
        <taxon>Lophotrochozoa</taxon>
        <taxon>Mollusca</taxon>
        <taxon>Gastropoda</taxon>
        <taxon>Heterobranchia</taxon>
        <taxon>Euthyneura</taxon>
        <taxon>Panpulmonata</taxon>
        <taxon>Hygrophila</taxon>
        <taxon>Lymnaeoidea</taxon>
        <taxon>Planorbidae</taxon>
        <taxon>Biomphalaria</taxon>
    </lineage>
</organism>
<keyword evidence="2" id="KW-1185">Reference proteome</keyword>
<dbReference type="RefSeq" id="XP_055873723.1">
    <property type="nucleotide sequence ID" value="XM_056017748.1"/>
</dbReference>
<dbReference type="Proteomes" id="UP001165740">
    <property type="component" value="Chromosome 18"/>
</dbReference>
<dbReference type="RefSeq" id="XP_055873726.1">
    <property type="nucleotide sequence ID" value="XM_056017751.1"/>
</dbReference>
<evidence type="ECO:0000313" key="3">
    <source>
        <dbReference type="RefSeq" id="XP_055873722.1"/>
    </source>
</evidence>
<gene>
    <name evidence="3 4 5 6" type="primary">LOC106073615</name>
</gene>
<sequence length="142" mass="15686">MANLTGNATLDIKHTMLGPTEEKLYLGIGLGTGLLVMLVIVIIIVASIVTRRKDNKSRPRTGRFVSVANSDFDTYNAINPVVFNNPASNPTWLHRNLPSSPTPTITTIANDYFIDGYTARDYGPMSMKVMDQMFSYKIAEVT</sequence>
<keyword evidence="1" id="KW-0812">Transmembrane</keyword>
<dbReference type="RefSeq" id="XP_055873722.1">
    <property type="nucleotide sequence ID" value="XM_056017747.1"/>
</dbReference>
<keyword evidence="1" id="KW-1133">Transmembrane helix</keyword>
<evidence type="ECO:0000313" key="5">
    <source>
        <dbReference type="RefSeq" id="XP_055873724.1"/>
    </source>
</evidence>